<feature type="domain" description="CS" evidence="2">
    <location>
        <begin position="1"/>
        <end position="89"/>
    </location>
</feature>
<dbReference type="STRING" id="765257.A0A0C9ZP78"/>
<keyword evidence="4" id="KW-1185">Reference proteome</keyword>
<dbReference type="InterPro" id="IPR008978">
    <property type="entry name" value="HSP20-like_chaperone"/>
</dbReference>
<dbReference type="PANTHER" id="PTHR12967:SF0">
    <property type="entry name" value="PROTEIN SHQ1 HOMOLOG"/>
    <property type="match status" value="1"/>
</dbReference>
<dbReference type="InterPro" id="IPR039742">
    <property type="entry name" value="Shq1"/>
</dbReference>
<dbReference type="AlphaFoldDB" id="A0A0C9ZP78"/>
<protein>
    <recommendedName>
        <fullName evidence="2">CS domain-containing protein</fullName>
    </recommendedName>
</protein>
<evidence type="ECO:0000313" key="4">
    <source>
        <dbReference type="Proteomes" id="UP000054018"/>
    </source>
</evidence>
<dbReference type="GO" id="GO:0000493">
    <property type="term" value="P:box H/ACA snoRNP assembly"/>
    <property type="evidence" value="ECO:0007669"/>
    <property type="project" value="InterPro"/>
</dbReference>
<dbReference type="GO" id="GO:0005737">
    <property type="term" value="C:cytoplasm"/>
    <property type="evidence" value="ECO:0007669"/>
    <property type="project" value="TreeGrafter"/>
</dbReference>
<evidence type="ECO:0000313" key="3">
    <source>
        <dbReference type="EMBL" id="KIK31156.1"/>
    </source>
</evidence>
<evidence type="ECO:0000256" key="1">
    <source>
        <dbReference type="ARBA" id="ARBA00005607"/>
    </source>
</evidence>
<gene>
    <name evidence="3" type="ORF">PISMIDRAFT_670140</name>
</gene>
<dbReference type="Proteomes" id="UP000054018">
    <property type="component" value="Unassembled WGS sequence"/>
</dbReference>
<dbReference type="HOGENOM" id="CLU_030217_1_0_1"/>
<dbReference type="GO" id="GO:0051082">
    <property type="term" value="F:unfolded protein binding"/>
    <property type="evidence" value="ECO:0007669"/>
    <property type="project" value="TreeGrafter"/>
</dbReference>
<dbReference type="InterPro" id="IPR007009">
    <property type="entry name" value="Shq1_C"/>
</dbReference>
<dbReference type="Pfam" id="PF04925">
    <property type="entry name" value="SHQ1"/>
    <property type="match status" value="1"/>
</dbReference>
<dbReference type="PROSITE" id="PS51203">
    <property type="entry name" value="CS"/>
    <property type="match status" value="1"/>
</dbReference>
<dbReference type="OrthoDB" id="73639at2759"/>
<dbReference type="Gene3D" id="2.60.40.790">
    <property type="match status" value="1"/>
</dbReference>
<reference evidence="3 4" key="1">
    <citation type="submission" date="2014-04" db="EMBL/GenBank/DDBJ databases">
        <authorList>
            <consortium name="DOE Joint Genome Institute"/>
            <person name="Kuo A."/>
            <person name="Kohler A."/>
            <person name="Costa M.D."/>
            <person name="Nagy L.G."/>
            <person name="Floudas D."/>
            <person name="Copeland A."/>
            <person name="Barry K.W."/>
            <person name="Cichocki N."/>
            <person name="Veneault-Fourrey C."/>
            <person name="LaButti K."/>
            <person name="Lindquist E.A."/>
            <person name="Lipzen A."/>
            <person name="Lundell T."/>
            <person name="Morin E."/>
            <person name="Murat C."/>
            <person name="Sun H."/>
            <person name="Tunlid A."/>
            <person name="Henrissat B."/>
            <person name="Grigoriev I.V."/>
            <person name="Hibbett D.S."/>
            <person name="Martin F."/>
            <person name="Nordberg H.P."/>
            <person name="Cantor M.N."/>
            <person name="Hua S.X."/>
        </authorList>
    </citation>
    <scope>NUCLEOTIDE SEQUENCE [LARGE SCALE GENOMIC DNA]</scope>
    <source>
        <strain evidence="3 4">441</strain>
    </source>
</reference>
<evidence type="ECO:0000259" key="2">
    <source>
        <dbReference type="PROSITE" id="PS51203"/>
    </source>
</evidence>
<sequence>MITPKFSCSQTDESVIASIYCPSVRATDVEIDVDDAVLTVHINPYFLRLSFPYSVVEDDKSSAQYDPSSGYLTITLTKSVKGQHFPDLDLLAKLLAPRPSRSHTRPSIEVLESRHTLADDIADISKRTDALSLDDEFAQAARNGWQLSQAIPDPASEFRTSSKRYYGFLDAFTGYFTHATHTENEINELGDDAEACNAEERRTRRIAHENEKWDEEHYMADYAEDEYIQELINWHNPDLTYAAELVITEDEKMAMLRLPRKEYIMDSFQEHNLYLTLITLMYAHAYDKRTTLNDPTAESAWTICNLVAPFSALDPPPYSPVELSGVALDFTDAELTSTLVTSYRRSLTFPLYRSFQLAERCRQDVAAAFRRGKRLITKYLLELKDILDHHDVYYVYSKIWVEDFCVWIQAGASDAVLVRIGEKLDALRVPKSAIGWDLGELEEATRFAVDRDSDSDDESVE</sequence>
<accession>A0A0C9ZP78</accession>
<organism evidence="3 4">
    <name type="scientific">Pisolithus microcarpus 441</name>
    <dbReference type="NCBI Taxonomy" id="765257"/>
    <lineage>
        <taxon>Eukaryota</taxon>
        <taxon>Fungi</taxon>
        <taxon>Dikarya</taxon>
        <taxon>Basidiomycota</taxon>
        <taxon>Agaricomycotina</taxon>
        <taxon>Agaricomycetes</taxon>
        <taxon>Agaricomycetidae</taxon>
        <taxon>Boletales</taxon>
        <taxon>Sclerodermatineae</taxon>
        <taxon>Pisolithaceae</taxon>
        <taxon>Pisolithus</taxon>
    </lineage>
</organism>
<name>A0A0C9ZP78_9AGAM</name>
<dbReference type="SUPFAM" id="SSF49764">
    <property type="entry name" value="HSP20-like chaperones"/>
    <property type="match status" value="1"/>
</dbReference>
<dbReference type="InterPro" id="IPR007052">
    <property type="entry name" value="CS_dom"/>
</dbReference>
<comment type="similarity">
    <text evidence="1">Belongs to the SHQ1 family.</text>
</comment>
<dbReference type="CDD" id="cd00298">
    <property type="entry name" value="ACD_sHsps_p23-like"/>
    <property type="match status" value="1"/>
</dbReference>
<dbReference type="InterPro" id="IPR048696">
    <property type="entry name" value="SHQ1-like_CS"/>
</dbReference>
<proteinExistence type="inferred from homology"/>
<dbReference type="PANTHER" id="PTHR12967">
    <property type="entry name" value="PROTEIN SHQ1 HOMOLOG"/>
    <property type="match status" value="1"/>
</dbReference>
<dbReference type="EMBL" id="KN833685">
    <property type="protein sequence ID" value="KIK31156.1"/>
    <property type="molecule type" value="Genomic_DNA"/>
</dbReference>
<reference evidence="4" key="2">
    <citation type="submission" date="2015-01" db="EMBL/GenBank/DDBJ databases">
        <title>Evolutionary Origins and Diversification of the Mycorrhizal Mutualists.</title>
        <authorList>
            <consortium name="DOE Joint Genome Institute"/>
            <consortium name="Mycorrhizal Genomics Consortium"/>
            <person name="Kohler A."/>
            <person name="Kuo A."/>
            <person name="Nagy L.G."/>
            <person name="Floudas D."/>
            <person name="Copeland A."/>
            <person name="Barry K.W."/>
            <person name="Cichocki N."/>
            <person name="Veneault-Fourrey C."/>
            <person name="LaButti K."/>
            <person name="Lindquist E.A."/>
            <person name="Lipzen A."/>
            <person name="Lundell T."/>
            <person name="Morin E."/>
            <person name="Murat C."/>
            <person name="Riley R."/>
            <person name="Ohm R."/>
            <person name="Sun H."/>
            <person name="Tunlid A."/>
            <person name="Henrissat B."/>
            <person name="Grigoriev I.V."/>
            <person name="Hibbett D.S."/>
            <person name="Martin F."/>
        </authorList>
    </citation>
    <scope>NUCLEOTIDE SEQUENCE [LARGE SCALE GENOMIC DNA]</scope>
    <source>
        <strain evidence="4">441</strain>
    </source>
</reference>
<dbReference type="Pfam" id="PF21413">
    <property type="entry name" value="SHQ1-like_CS"/>
    <property type="match status" value="1"/>
</dbReference>
<dbReference type="GO" id="GO:0005654">
    <property type="term" value="C:nucleoplasm"/>
    <property type="evidence" value="ECO:0007669"/>
    <property type="project" value="TreeGrafter"/>
</dbReference>